<dbReference type="Proteomes" id="UP000272942">
    <property type="component" value="Unassembled WGS sequence"/>
</dbReference>
<accession>A0A183BGY1</accession>
<evidence type="ECO:0000313" key="3">
    <source>
        <dbReference type="WBParaSite" id="ECPE_0001851601-mRNA-1"/>
    </source>
</evidence>
<dbReference type="OrthoDB" id="10064127at2759"/>
<proteinExistence type="predicted"/>
<reference evidence="1 2" key="2">
    <citation type="submission" date="2018-11" db="EMBL/GenBank/DDBJ databases">
        <authorList>
            <consortium name="Pathogen Informatics"/>
        </authorList>
    </citation>
    <scope>NUCLEOTIDE SEQUENCE [LARGE SCALE GENOMIC DNA]</scope>
    <source>
        <strain evidence="1 2">Egypt</strain>
    </source>
</reference>
<evidence type="ECO:0000313" key="1">
    <source>
        <dbReference type="EMBL" id="VDP96421.1"/>
    </source>
</evidence>
<sequence>MIRAANITCLEFILQLNKQASKCKYGDQLEEHFCDSLIPGISNISLQRKMLEKKDITFAEARKICEQSNDLCAATNADTPVIPSAINETLA</sequence>
<reference evidence="3" key="1">
    <citation type="submission" date="2016-06" db="UniProtKB">
        <authorList>
            <consortium name="WormBaseParasite"/>
        </authorList>
    </citation>
    <scope>IDENTIFICATION</scope>
</reference>
<dbReference type="EMBL" id="UZAN01079149">
    <property type="protein sequence ID" value="VDP96421.1"/>
    <property type="molecule type" value="Genomic_DNA"/>
</dbReference>
<gene>
    <name evidence="1" type="ORF">ECPE_LOCUS18466</name>
</gene>
<protein>
    <submittedName>
        <fullName evidence="3">Saposin B-type domain-containing protein</fullName>
    </submittedName>
</protein>
<keyword evidence="2" id="KW-1185">Reference proteome</keyword>
<dbReference type="AlphaFoldDB" id="A0A183BGY1"/>
<organism evidence="3">
    <name type="scientific">Echinostoma caproni</name>
    <dbReference type="NCBI Taxonomy" id="27848"/>
    <lineage>
        <taxon>Eukaryota</taxon>
        <taxon>Metazoa</taxon>
        <taxon>Spiralia</taxon>
        <taxon>Lophotrochozoa</taxon>
        <taxon>Platyhelminthes</taxon>
        <taxon>Trematoda</taxon>
        <taxon>Digenea</taxon>
        <taxon>Plagiorchiida</taxon>
        <taxon>Echinostomata</taxon>
        <taxon>Echinostomatoidea</taxon>
        <taxon>Echinostomatidae</taxon>
        <taxon>Echinostoma</taxon>
    </lineage>
</organism>
<evidence type="ECO:0000313" key="2">
    <source>
        <dbReference type="Proteomes" id="UP000272942"/>
    </source>
</evidence>
<dbReference type="WBParaSite" id="ECPE_0001851601-mRNA-1">
    <property type="protein sequence ID" value="ECPE_0001851601-mRNA-1"/>
    <property type="gene ID" value="ECPE_0001851601"/>
</dbReference>
<name>A0A183BGY1_9TREM</name>